<dbReference type="InterPro" id="IPR023093">
    <property type="entry name" value="ScpA-like_C"/>
</dbReference>
<sequence>MAYEVNTPVFDGPFDLLLHLILQEEVDIHEVSLLRIVEAYLVEVQKMQTFDLEIATEFLLIAATLVELKTRRLLPGKADMDLDEELALWEERDLLLARLLDCKTFKDVASVFSDLVEKAGLSFARMAGPDERFAELMPDLLEGVNPVRLQRAFMRAVQPKPPTTIDLFHVAPIRASVAEALMELLDVLPSLGRVTFAQLTEAIHDRIEVVCRFLAILELYKQGRVDLEQSDKFGDIQVLWTGGNDVGFEAVFNIDDYEG</sequence>
<gene>
    <name evidence="1" type="ORF">UFOPK2975_00291</name>
</gene>
<dbReference type="EMBL" id="CAFAAG010000011">
    <property type="protein sequence ID" value="CAB4787208.1"/>
    <property type="molecule type" value="Genomic_DNA"/>
</dbReference>
<dbReference type="AlphaFoldDB" id="A0A6J6WWP0"/>
<accession>A0A6J6WWP0</accession>
<reference evidence="1" key="1">
    <citation type="submission" date="2020-05" db="EMBL/GenBank/DDBJ databases">
        <authorList>
            <person name="Chiriac C."/>
            <person name="Salcher M."/>
            <person name="Ghai R."/>
            <person name="Kavagutti S V."/>
        </authorList>
    </citation>
    <scope>NUCLEOTIDE SEQUENCE</scope>
</reference>
<organism evidence="1">
    <name type="scientific">freshwater metagenome</name>
    <dbReference type="NCBI Taxonomy" id="449393"/>
    <lineage>
        <taxon>unclassified sequences</taxon>
        <taxon>metagenomes</taxon>
        <taxon>ecological metagenomes</taxon>
    </lineage>
</organism>
<dbReference type="Pfam" id="PF02616">
    <property type="entry name" value="SMC_ScpA"/>
    <property type="match status" value="1"/>
</dbReference>
<evidence type="ECO:0000313" key="1">
    <source>
        <dbReference type="EMBL" id="CAB4787208.1"/>
    </source>
</evidence>
<dbReference type="Gene3D" id="1.10.10.580">
    <property type="entry name" value="Structural maintenance of chromosome 1. Chain E"/>
    <property type="match status" value="1"/>
</dbReference>
<dbReference type="PANTHER" id="PTHR33969">
    <property type="entry name" value="SEGREGATION AND CONDENSATION PROTEIN A"/>
    <property type="match status" value="1"/>
</dbReference>
<dbReference type="Gene3D" id="6.10.250.2410">
    <property type="match status" value="1"/>
</dbReference>
<dbReference type="InterPro" id="IPR003768">
    <property type="entry name" value="ScpA"/>
</dbReference>
<proteinExistence type="predicted"/>
<name>A0A6J6WWP0_9ZZZZ</name>
<dbReference type="PANTHER" id="PTHR33969:SF2">
    <property type="entry name" value="SEGREGATION AND CONDENSATION PROTEIN A"/>
    <property type="match status" value="1"/>
</dbReference>
<protein>
    <submittedName>
        <fullName evidence="1">Unannotated protein</fullName>
    </submittedName>
</protein>